<sequence>MDPLSTAASIIALIQASVAVGKGVKILLSLRHAPTDFCELIDELTSLQDVIEQVKSPLQELEKGDVALPTLNVAPTLALKHDLESIQEELLALCHRLTGTKSSDEMSGQLRISMSRWIRERSNVAKLKSKASKTKGSLNLCFGALISLQSSHHAKAIFEIRQLVETSFQVLEEEGRVHRQMQLMSQADLDDIKASLSQMCAKTLQPKALQGRDQISTVTSNSPCYMKTGGSPSLSFQKPADRKCTSYCKWTLFLESNRKSLLGPRKCDLEACAGAPDSTRMIYIFPQWLLLRALFVAASRDSLTGIGSSINLRVPRLVPREQMISIVYNFDLEWIKRGIINSTVLRTDVDEDGNSLLMISLRDVNLTLSEFLVEQGWPLHTENVTRWLTRLRTAASRSRILYHAAKQSRIQSLKPEHRRMLEQLTFSQKVETSSLIHDAMLGTVPTSLSDAITLARSDIDSLDSYGWCPLHWAIYLADYASFDILLYRGACIETTTRSGWTPLHYAARYESPGSVRMTKALLDAGANINAQIDNYRGSRGETAIMFAFDNPDVVDLLLQRGSALVVETDTNCVCPLSYRARRTSNVARWDPRRAYWDRSLDLLCNAGMDLNVPSKQRGFEGRTPIHDTILWRNAALLELLIQHGARLDAVDKNGSGVLHFAAQSANQELIDILSDAGIRGLNPDQANAAGDTPMKIMTARLYGKEDSRQPGETVPAFDEWLAFKNILEEIRERNLEDFLLGPRYMDIVDDISSSGISSSTSDDVD</sequence>
<dbReference type="InterPro" id="IPR050776">
    <property type="entry name" value="Ank_Repeat/CDKN_Inhibitor"/>
</dbReference>
<dbReference type="SUPFAM" id="SSF48403">
    <property type="entry name" value="Ankyrin repeat"/>
    <property type="match status" value="1"/>
</dbReference>
<dbReference type="PROSITE" id="PS50297">
    <property type="entry name" value="ANK_REP_REGION"/>
    <property type="match status" value="2"/>
</dbReference>
<dbReference type="AlphaFoldDB" id="A0A010QMX8"/>
<dbReference type="OrthoDB" id="341259at2759"/>
<proteinExistence type="predicted"/>
<evidence type="ECO:0000313" key="4">
    <source>
        <dbReference type="EMBL" id="EXF78065.1"/>
    </source>
</evidence>
<keyword evidence="5" id="KW-1185">Reference proteome</keyword>
<dbReference type="HOGENOM" id="CLU_010556_0_0_1"/>
<organism evidence="4 5">
    <name type="scientific">Colletotrichum fioriniae PJ7</name>
    <dbReference type="NCBI Taxonomy" id="1445577"/>
    <lineage>
        <taxon>Eukaryota</taxon>
        <taxon>Fungi</taxon>
        <taxon>Dikarya</taxon>
        <taxon>Ascomycota</taxon>
        <taxon>Pezizomycotina</taxon>
        <taxon>Sordariomycetes</taxon>
        <taxon>Hypocreomycetidae</taxon>
        <taxon>Glomerellales</taxon>
        <taxon>Glomerellaceae</taxon>
        <taxon>Colletotrichum</taxon>
        <taxon>Colletotrichum acutatum species complex</taxon>
    </lineage>
</organism>
<dbReference type="InterPro" id="IPR036770">
    <property type="entry name" value="Ankyrin_rpt-contain_sf"/>
</dbReference>
<evidence type="ECO:0000313" key="5">
    <source>
        <dbReference type="Proteomes" id="UP000020467"/>
    </source>
</evidence>
<dbReference type="PROSITE" id="PS50088">
    <property type="entry name" value="ANK_REPEAT"/>
    <property type="match status" value="2"/>
</dbReference>
<dbReference type="Pfam" id="PF12796">
    <property type="entry name" value="Ank_2"/>
    <property type="match status" value="2"/>
</dbReference>
<evidence type="ECO:0000256" key="2">
    <source>
        <dbReference type="ARBA" id="ARBA00023043"/>
    </source>
</evidence>
<dbReference type="PANTHER" id="PTHR24201">
    <property type="entry name" value="ANK_REP_REGION DOMAIN-CONTAINING PROTEIN"/>
    <property type="match status" value="1"/>
</dbReference>
<name>A0A010QMX8_9PEZI</name>
<accession>A0A010QMX8</accession>
<dbReference type="KEGG" id="cfj:CFIO01_07745"/>
<gene>
    <name evidence="4" type="ORF">CFIO01_07745</name>
</gene>
<keyword evidence="2 3" id="KW-0040">ANK repeat</keyword>
<reference evidence="4 5" key="1">
    <citation type="submission" date="2014-02" db="EMBL/GenBank/DDBJ databases">
        <title>The genome sequence of Colletotrichum fioriniae PJ7.</title>
        <authorList>
            <person name="Baroncelli R."/>
            <person name="Thon M.R."/>
        </authorList>
    </citation>
    <scope>NUCLEOTIDE SEQUENCE [LARGE SCALE GENOMIC DNA]</scope>
    <source>
        <strain evidence="4 5">PJ7</strain>
    </source>
</reference>
<dbReference type="EMBL" id="JARH01000666">
    <property type="protein sequence ID" value="EXF78065.1"/>
    <property type="molecule type" value="Genomic_DNA"/>
</dbReference>
<dbReference type="eggNOG" id="KOG0504">
    <property type="taxonomic scope" value="Eukaryota"/>
</dbReference>
<comment type="caution">
    <text evidence="4">The sequence shown here is derived from an EMBL/GenBank/DDBJ whole genome shotgun (WGS) entry which is preliminary data.</text>
</comment>
<dbReference type="SMART" id="SM00248">
    <property type="entry name" value="ANK"/>
    <property type="match status" value="6"/>
</dbReference>
<protein>
    <submittedName>
        <fullName evidence="4">Uncharacterized protein</fullName>
    </submittedName>
</protein>
<keyword evidence="1" id="KW-0677">Repeat</keyword>
<evidence type="ECO:0000256" key="3">
    <source>
        <dbReference type="PROSITE-ProRule" id="PRU00023"/>
    </source>
</evidence>
<feature type="repeat" description="ANK" evidence="3">
    <location>
        <begin position="620"/>
        <end position="652"/>
    </location>
</feature>
<evidence type="ECO:0000256" key="1">
    <source>
        <dbReference type="ARBA" id="ARBA00022737"/>
    </source>
</evidence>
<dbReference type="Gene3D" id="1.25.40.20">
    <property type="entry name" value="Ankyrin repeat-containing domain"/>
    <property type="match status" value="1"/>
</dbReference>
<feature type="repeat" description="ANK" evidence="3">
    <location>
        <begin position="498"/>
        <end position="533"/>
    </location>
</feature>
<dbReference type="Proteomes" id="UP000020467">
    <property type="component" value="Unassembled WGS sequence"/>
</dbReference>
<dbReference type="InterPro" id="IPR002110">
    <property type="entry name" value="Ankyrin_rpt"/>
</dbReference>